<protein>
    <submittedName>
        <fullName evidence="1">Uncharacterized protein</fullName>
    </submittedName>
</protein>
<name>A0A2C9WHW8_MANES</name>
<dbReference type="AlphaFoldDB" id="A0A2C9WHW8"/>
<dbReference type="EMBL" id="CM004387">
    <property type="protein sequence ID" value="OAY59643.1"/>
    <property type="molecule type" value="Genomic_DNA"/>
</dbReference>
<proteinExistence type="predicted"/>
<evidence type="ECO:0000313" key="1">
    <source>
        <dbReference type="EMBL" id="OAY59643.1"/>
    </source>
</evidence>
<sequence>MNFFKARKIPLIIRFIMRSIPYSYSAECPPTELFWNPVNSVLVTTWSKGNDATTAREQRTTPLGHIKQNPIAIRLHTSNDEGKI</sequence>
<reference evidence="1" key="1">
    <citation type="submission" date="2016-02" db="EMBL/GenBank/DDBJ databases">
        <title>WGS assembly of Manihot esculenta.</title>
        <authorList>
            <person name="Bredeson J.V."/>
            <person name="Prochnik S.E."/>
            <person name="Lyons J.B."/>
            <person name="Schmutz J."/>
            <person name="Grimwood J."/>
            <person name="Vrebalov J."/>
            <person name="Bart R.S."/>
            <person name="Amuge T."/>
            <person name="Ferguson M.E."/>
            <person name="Green R."/>
            <person name="Putnam N."/>
            <person name="Stites J."/>
            <person name="Rounsley S."/>
            <person name="Rokhsar D.S."/>
        </authorList>
    </citation>
    <scope>NUCLEOTIDE SEQUENCE [LARGE SCALE GENOMIC DNA]</scope>
    <source>
        <tissue evidence="1">Leaf</tissue>
    </source>
</reference>
<accession>A0A2C9WHW8</accession>
<gene>
    <name evidence="1" type="ORF">MANES_01G047700</name>
</gene>
<organism evidence="1">
    <name type="scientific">Manihot esculenta</name>
    <name type="common">Cassava</name>
    <name type="synonym">Jatropha manihot</name>
    <dbReference type="NCBI Taxonomy" id="3983"/>
    <lineage>
        <taxon>Eukaryota</taxon>
        <taxon>Viridiplantae</taxon>
        <taxon>Streptophyta</taxon>
        <taxon>Embryophyta</taxon>
        <taxon>Tracheophyta</taxon>
        <taxon>Spermatophyta</taxon>
        <taxon>Magnoliopsida</taxon>
        <taxon>eudicotyledons</taxon>
        <taxon>Gunneridae</taxon>
        <taxon>Pentapetalae</taxon>
        <taxon>rosids</taxon>
        <taxon>fabids</taxon>
        <taxon>Malpighiales</taxon>
        <taxon>Euphorbiaceae</taxon>
        <taxon>Crotonoideae</taxon>
        <taxon>Manihoteae</taxon>
        <taxon>Manihot</taxon>
    </lineage>
</organism>